<keyword evidence="2" id="KW-1185">Reference proteome</keyword>
<dbReference type="AlphaFoldDB" id="A0A2I1HGZ1"/>
<protein>
    <submittedName>
        <fullName evidence="1">Uncharacterized protein</fullName>
    </submittedName>
</protein>
<accession>A0A2I1HGZ1</accession>
<dbReference type="Proteomes" id="UP000234323">
    <property type="component" value="Unassembled WGS sequence"/>
</dbReference>
<dbReference type="EMBL" id="LLXI01002866">
    <property type="protein sequence ID" value="PKY58139.1"/>
    <property type="molecule type" value="Genomic_DNA"/>
</dbReference>
<reference evidence="1 2" key="1">
    <citation type="submission" date="2015-10" db="EMBL/GenBank/DDBJ databases">
        <title>Genome analyses suggest a sexual origin of heterokaryosis in a supposedly ancient asexual fungus.</title>
        <authorList>
            <person name="Ropars J."/>
            <person name="Sedzielewska K."/>
            <person name="Noel J."/>
            <person name="Charron P."/>
            <person name="Farinelli L."/>
            <person name="Marton T."/>
            <person name="Kruger M."/>
            <person name="Pelin A."/>
            <person name="Brachmann A."/>
            <person name="Corradi N."/>
        </authorList>
    </citation>
    <scope>NUCLEOTIDE SEQUENCE [LARGE SCALE GENOMIC DNA]</scope>
    <source>
        <strain evidence="1 2">A4</strain>
    </source>
</reference>
<comment type="caution">
    <text evidence="1">The sequence shown here is derived from an EMBL/GenBank/DDBJ whole genome shotgun (WGS) entry which is preliminary data.</text>
</comment>
<evidence type="ECO:0000313" key="2">
    <source>
        <dbReference type="Proteomes" id="UP000234323"/>
    </source>
</evidence>
<sequence>MSLENCDLCMIQCMESGIPRTQNFIEVWHNHWSNLVGNSHVGVYTIIKELQKDQQKVELQIENILRDAQCPKQKNATIDRKIKLQQFLMIE</sequence>
<organism evidence="1 2">
    <name type="scientific">Rhizophagus irregularis</name>
    <dbReference type="NCBI Taxonomy" id="588596"/>
    <lineage>
        <taxon>Eukaryota</taxon>
        <taxon>Fungi</taxon>
        <taxon>Fungi incertae sedis</taxon>
        <taxon>Mucoromycota</taxon>
        <taxon>Glomeromycotina</taxon>
        <taxon>Glomeromycetes</taxon>
        <taxon>Glomerales</taxon>
        <taxon>Glomeraceae</taxon>
        <taxon>Rhizophagus</taxon>
    </lineage>
</organism>
<proteinExistence type="predicted"/>
<gene>
    <name evidence="1" type="ORF">RhiirA4_479798</name>
</gene>
<name>A0A2I1HGZ1_9GLOM</name>
<evidence type="ECO:0000313" key="1">
    <source>
        <dbReference type="EMBL" id="PKY58139.1"/>
    </source>
</evidence>